<keyword evidence="5 6" id="KW-0472">Membrane</keyword>
<dbReference type="AlphaFoldDB" id="A0AAD1U3V6"/>
<feature type="domain" description="ABC3 transporter permease C-terminal" evidence="7">
    <location>
        <begin position="1064"/>
        <end position="1182"/>
    </location>
</feature>
<feature type="transmembrane region" description="Helical" evidence="6">
    <location>
        <begin position="1057"/>
        <end position="1079"/>
    </location>
</feature>
<gene>
    <name evidence="8" type="ORF">ECRASSUSDP1_LOCUS3002</name>
</gene>
<keyword evidence="9" id="KW-1185">Reference proteome</keyword>
<evidence type="ECO:0000256" key="5">
    <source>
        <dbReference type="ARBA" id="ARBA00023136"/>
    </source>
</evidence>
<dbReference type="GO" id="GO:0005886">
    <property type="term" value="C:plasma membrane"/>
    <property type="evidence" value="ECO:0007669"/>
    <property type="project" value="UniProtKB-SubCell"/>
</dbReference>
<feature type="transmembrane region" description="Helical" evidence="6">
    <location>
        <begin position="1109"/>
        <end position="1139"/>
    </location>
</feature>
<comment type="subcellular location">
    <subcellularLocation>
        <location evidence="1">Cell membrane</location>
        <topology evidence="1">Multi-pass membrane protein</topology>
    </subcellularLocation>
</comment>
<organism evidence="8 9">
    <name type="scientific">Euplotes crassus</name>
    <dbReference type="NCBI Taxonomy" id="5936"/>
    <lineage>
        <taxon>Eukaryota</taxon>
        <taxon>Sar</taxon>
        <taxon>Alveolata</taxon>
        <taxon>Ciliophora</taxon>
        <taxon>Intramacronucleata</taxon>
        <taxon>Spirotrichea</taxon>
        <taxon>Hypotrichia</taxon>
        <taxon>Euplotida</taxon>
        <taxon>Euplotidae</taxon>
        <taxon>Moneuplotes</taxon>
    </lineage>
</organism>
<evidence type="ECO:0000256" key="4">
    <source>
        <dbReference type="ARBA" id="ARBA00022989"/>
    </source>
</evidence>
<evidence type="ECO:0000256" key="6">
    <source>
        <dbReference type="SAM" id="Phobius"/>
    </source>
</evidence>
<feature type="transmembrane region" description="Helical" evidence="6">
    <location>
        <begin position="70"/>
        <end position="89"/>
    </location>
</feature>
<evidence type="ECO:0000256" key="1">
    <source>
        <dbReference type="ARBA" id="ARBA00004651"/>
    </source>
</evidence>
<dbReference type="EMBL" id="CAMPGE010002878">
    <property type="protein sequence ID" value="CAI2361690.1"/>
    <property type="molecule type" value="Genomic_DNA"/>
</dbReference>
<feature type="transmembrane region" description="Helical" evidence="6">
    <location>
        <begin position="714"/>
        <end position="742"/>
    </location>
</feature>
<feature type="transmembrane region" description="Helical" evidence="6">
    <location>
        <begin position="1151"/>
        <end position="1173"/>
    </location>
</feature>
<dbReference type="PANTHER" id="PTHR32522:SF5">
    <property type="entry name" value="ABC3 TRANSPORTER PERMEASE PROTEIN DOMAIN-CONTAINING PROTEIN"/>
    <property type="match status" value="1"/>
</dbReference>
<keyword evidence="2" id="KW-1003">Cell membrane</keyword>
<dbReference type="InterPro" id="IPR003838">
    <property type="entry name" value="ABC3_permease_C"/>
</dbReference>
<evidence type="ECO:0000256" key="2">
    <source>
        <dbReference type="ARBA" id="ARBA00022475"/>
    </source>
</evidence>
<evidence type="ECO:0000259" key="7">
    <source>
        <dbReference type="Pfam" id="PF02687"/>
    </source>
</evidence>
<keyword evidence="3 6" id="KW-0812">Transmembrane</keyword>
<dbReference type="Pfam" id="PF02687">
    <property type="entry name" value="FtsX"/>
    <property type="match status" value="2"/>
</dbReference>
<proteinExistence type="predicted"/>
<evidence type="ECO:0000313" key="8">
    <source>
        <dbReference type="EMBL" id="CAI2361690.1"/>
    </source>
</evidence>
<protein>
    <recommendedName>
        <fullName evidence="7">ABC3 transporter permease C-terminal domain-containing protein</fullName>
    </recommendedName>
</protein>
<comment type="caution">
    <text evidence="8">The sequence shown here is derived from an EMBL/GenBank/DDBJ whole genome shotgun (WGS) entry which is preliminary data.</text>
</comment>
<feature type="domain" description="ABC3 transporter permease C-terminal" evidence="7">
    <location>
        <begin position="471"/>
        <end position="588"/>
    </location>
</feature>
<name>A0AAD1U3V6_EUPCR</name>
<evidence type="ECO:0000256" key="3">
    <source>
        <dbReference type="ARBA" id="ARBA00022692"/>
    </source>
</evidence>
<feature type="transmembrane region" description="Helical" evidence="6">
    <location>
        <begin position="649"/>
        <end position="673"/>
    </location>
</feature>
<feature type="transmembrane region" description="Helical" evidence="6">
    <location>
        <begin position="556"/>
        <end position="581"/>
    </location>
</feature>
<accession>A0AAD1U3V6</accession>
<feature type="transmembrane region" description="Helical" evidence="6">
    <location>
        <begin position="614"/>
        <end position="637"/>
    </location>
</feature>
<feature type="transmembrane region" description="Helical" evidence="6">
    <location>
        <begin position="469"/>
        <end position="490"/>
    </location>
</feature>
<keyword evidence="4 6" id="KW-1133">Transmembrane helix</keyword>
<feature type="transmembrane region" description="Helical" evidence="6">
    <location>
        <begin position="511"/>
        <end position="536"/>
    </location>
</feature>
<evidence type="ECO:0000313" key="9">
    <source>
        <dbReference type="Proteomes" id="UP001295684"/>
    </source>
</evidence>
<sequence length="1191" mass="133979">MVKISDQSRLLAKGKRSIGSSVSESLDYINVYSSSKSHDAKIKDSSYFNLFVLTSYIISDIKKKPRSYKIGIFTVVITITFIVFLYSIMDILPLIFLKQAQNTVGEADLTYRAKAAENISQTSDQFMYNSDYYVLREEPPDTSSIFVNYTNIKEKTKDFNRINGVTPRWFAVADFTNPNTTDSLTTSGVVMVIDSKNEVEIGLGRDFTKELLGANQAFVLDSGLEYLGIKPNNQDEIRVTIDTRDFLSTIFDTSNPLTQADIEKLTQEAGLDLNSTQNVQVNVADFFNFTDAEDALGIDLSPIQDFNFTVTPVDIYDIILDNQDALFVLNFDFQVIGSFDAPMGKFANSFGNAVVIDSNYLIEEVTEVVNTNLNSLNSSIPTVLSSTFTTVLNVTENLENLELNHYAMQVDAVFRNREDYYMSTPENNERMIINLQTDLNLDIPLESTAPVLGALEGLNFIRLFLQSTFMTIVFFMILLSVMLIYSLMIADVDEKTYEMGMLRALGLRRASLVQIIVIQSVIFSGIGIIAGMILSATLNSGLRWYIFNTSKNSTTYWLSVSAALSGIIIGALMPILSNIWAIKRALGKKIRDSLDVFHTGLNEVMIRIIKLENYGLSIFEITLGITLTLMGVITYYFLPASFLFNRLDLFFFILNMILVGMIIGLTFLCFLIFPYVQMGIIYVFTFVFSFDLKLRPLILKNLNHSHKKRNMKTAMLFTIALSFLVFSGSSLLLIGNLILGFIKNFVGGDIVISSFLSGNHLPEKDLRAFCDREMVKEKPLMEMYAFAGLELTEYFEEVFGQSFEFRLNSGGSFPDNEVNIIPVEENYIDSSLIDFYVPKHLHSGVNFQNSQGKPDVVKSLYSDEKTTEFGNDLDPYDTVSKNMSSASSSGTSSFAYDRTQQIKGVLPLGIKDVLSIKGGDTIKLALTQQNLQINSNYRYLVRGLPQKVPGFFFMSYKQVQFFLQSIISFPQAFEMAYFQSFLKDNKAPYDEYLNKADVKTWSYNYPKERLLVRLIKGVTDTERNVLVNQLSGLLTDDTMVVFNVAAFEKAVKSTTSLLQIFMILLGAIAFILSFFLLIISTTSNINENMWEFGVLRAIGLRKMQILRVYLYESIAVTLSACILGLCVGFLLALIISMQFNLFLELPFFIEFPWLLTLCMIALALGTTVFGTVVPIRAVNKRQIAGILKVAA</sequence>
<dbReference type="PANTHER" id="PTHR32522">
    <property type="match status" value="1"/>
</dbReference>
<dbReference type="Proteomes" id="UP001295684">
    <property type="component" value="Unassembled WGS sequence"/>
</dbReference>
<reference evidence="8" key="1">
    <citation type="submission" date="2023-07" db="EMBL/GenBank/DDBJ databases">
        <authorList>
            <consortium name="AG Swart"/>
            <person name="Singh M."/>
            <person name="Singh A."/>
            <person name="Seah K."/>
            <person name="Emmerich C."/>
        </authorList>
    </citation>
    <scope>NUCLEOTIDE SEQUENCE</scope>
    <source>
        <strain evidence="8">DP1</strain>
    </source>
</reference>